<evidence type="ECO:0000313" key="2">
    <source>
        <dbReference type="Proteomes" id="UP000014541"/>
    </source>
</evidence>
<dbReference type="OrthoDB" id="9805830at2"/>
<dbReference type="PATRIC" id="fig|1125699.3.peg.683"/>
<evidence type="ECO:0008006" key="3">
    <source>
        <dbReference type="Google" id="ProtNLM"/>
    </source>
</evidence>
<dbReference type="InterPro" id="IPR019239">
    <property type="entry name" value="VapB_antitoxin"/>
</dbReference>
<gene>
    <name evidence="1" type="ORF">HMPREF9194_00670</name>
</gene>
<name>S3JWK8_TREMA</name>
<reference evidence="1 2" key="1">
    <citation type="submission" date="2013-04" db="EMBL/GenBank/DDBJ databases">
        <title>The Genome Sequence of Treponema maltophilum ATCC 51939.</title>
        <authorList>
            <consortium name="The Broad Institute Genomics Platform"/>
            <person name="Earl A."/>
            <person name="Ward D."/>
            <person name="Feldgarden M."/>
            <person name="Gevers D."/>
            <person name="Leonetti C."/>
            <person name="Blanton J.M."/>
            <person name="Dewhirst F.E."/>
            <person name="Izard J."/>
            <person name="Walker B."/>
            <person name="Young S."/>
            <person name="Zeng Q."/>
            <person name="Gargeya S."/>
            <person name="Fitzgerald M."/>
            <person name="Haas B."/>
            <person name="Abouelleil A."/>
            <person name="Allen A.W."/>
            <person name="Alvarado L."/>
            <person name="Arachchi H.M."/>
            <person name="Berlin A.M."/>
            <person name="Chapman S.B."/>
            <person name="Gainer-Dewar J."/>
            <person name="Goldberg J."/>
            <person name="Griggs A."/>
            <person name="Gujja S."/>
            <person name="Hansen M."/>
            <person name="Howarth C."/>
            <person name="Imamovic A."/>
            <person name="Ireland A."/>
            <person name="Larimer J."/>
            <person name="McCowan C."/>
            <person name="Murphy C."/>
            <person name="Pearson M."/>
            <person name="Poon T.W."/>
            <person name="Priest M."/>
            <person name="Roberts A."/>
            <person name="Saif S."/>
            <person name="Shea T."/>
            <person name="Sisk P."/>
            <person name="Sykes S."/>
            <person name="Wortman J."/>
            <person name="Nusbaum C."/>
            <person name="Birren B."/>
        </authorList>
    </citation>
    <scope>NUCLEOTIDE SEQUENCE [LARGE SCALE GENOMIC DNA]</scope>
    <source>
        <strain evidence="1 2">ATCC 51939</strain>
    </source>
</reference>
<accession>S3JWK8</accession>
<dbReference type="Pfam" id="PF09957">
    <property type="entry name" value="VapB_antitoxin"/>
    <property type="match status" value="1"/>
</dbReference>
<keyword evidence="2" id="KW-1185">Reference proteome</keyword>
<proteinExistence type="predicted"/>
<dbReference type="STRING" id="1125699.HMPREF9194_00670"/>
<evidence type="ECO:0000313" key="1">
    <source>
        <dbReference type="EMBL" id="EPF30353.1"/>
    </source>
</evidence>
<comment type="caution">
    <text evidence="1">The sequence shown here is derived from an EMBL/GenBank/DDBJ whole genome shotgun (WGS) entry which is preliminary data.</text>
</comment>
<protein>
    <recommendedName>
        <fullName evidence="3">Type II toxin-antitoxin system VapB family antitoxin</fullName>
    </recommendedName>
</protein>
<sequence>MRTNIVLNDALVEEAFKYSVDIRTKKELVETALKEYVQNRKIKDLRELKGKIVFFENYDYKKMRLKK</sequence>
<dbReference type="Proteomes" id="UP000014541">
    <property type="component" value="Unassembled WGS sequence"/>
</dbReference>
<organism evidence="1 2">
    <name type="scientific">Treponema maltophilum ATCC 51939</name>
    <dbReference type="NCBI Taxonomy" id="1125699"/>
    <lineage>
        <taxon>Bacteria</taxon>
        <taxon>Pseudomonadati</taxon>
        <taxon>Spirochaetota</taxon>
        <taxon>Spirochaetia</taxon>
        <taxon>Spirochaetales</taxon>
        <taxon>Treponemataceae</taxon>
        <taxon>Treponema</taxon>
    </lineage>
</organism>
<dbReference type="eggNOG" id="COG5450">
    <property type="taxonomic scope" value="Bacteria"/>
</dbReference>
<dbReference type="HOGENOM" id="CLU_179376_0_1_12"/>
<dbReference type="AlphaFoldDB" id="S3JWK8"/>
<dbReference type="EMBL" id="ATFF01000006">
    <property type="protein sequence ID" value="EPF30353.1"/>
    <property type="molecule type" value="Genomic_DNA"/>
</dbReference>
<dbReference type="RefSeq" id="WP_016524964.1">
    <property type="nucleotide sequence ID" value="NZ_KE332518.1"/>
</dbReference>